<dbReference type="InterPro" id="IPR016181">
    <property type="entry name" value="Acyl_CoA_acyltransferase"/>
</dbReference>
<reference evidence="1 2" key="1">
    <citation type="submission" date="2019-05" db="EMBL/GenBank/DDBJ databases">
        <title>The metagenome of a microbial culture collection derived from dairy environment covers the genomic content of the human microbiome.</title>
        <authorList>
            <person name="Roder T."/>
            <person name="Wuthrich D."/>
            <person name="Sattari Z."/>
            <person name="Von Ah U."/>
            <person name="Bar C."/>
            <person name="Ronchi F."/>
            <person name="Macpherson A.J."/>
            <person name="Ganal-Vonarburg S.C."/>
            <person name="Bruggmann R."/>
            <person name="Vergeres G."/>
        </authorList>
    </citation>
    <scope>NUCLEOTIDE SEQUENCE [LARGE SCALE GENOMIC DNA]</scope>
    <source>
        <strain evidence="1 2">FAM 24227</strain>
    </source>
</reference>
<dbReference type="CDD" id="cd04301">
    <property type="entry name" value="NAT_SF"/>
    <property type="match status" value="1"/>
</dbReference>
<dbReference type="Gene3D" id="3.40.630.30">
    <property type="match status" value="1"/>
</dbReference>
<accession>A0A5R9DX10</accession>
<name>A0A5R9DX10_9LACT</name>
<evidence type="ECO:0000313" key="2">
    <source>
        <dbReference type="Proteomes" id="UP000306420"/>
    </source>
</evidence>
<dbReference type="RefSeq" id="WP_138404104.1">
    <property type="nucleotide sequence ID" value="NZ_VBSP01000009.1"/>
</dbReference>
<dbReference type="PANTHER" id="PTHR43415:SF3">
    <property type="entry name" value="GNAT-FAMILY ACETYLTRANSFERASE"/>
    <property type="match status" value="1"/>
</dbReference>
<dbReference type="PANTHER" id="PTHR43415">
    <property type="entry name" value="SPERMIDINE N(1)-ACETYLTRANSFERASE"/>
    <property type="match status" value="1"/>
</dbReference>
<dbReference type="GO" id="GO:0016747">
    <property type="term" value="F:acyltransferase activity, transferring groups other than amino-acyl groups"/>
    <property type="evidence" value="ECO:0007669"/>
    <property type="project" value="InterPro"/>
</dbReference>
<dbReference type="EMBL" id="VBSP01000009">
    <property type="protein sequence ID" value="TLQ41846.1"/>
    <property type="molecule type" value="Genomic_DNA"/>
</dbReference>
<dbReference type="PROSITE" id="PS51186">
    <property type="entry name" value="GNAT"/>
    <property type="match status" value="1"/>
</dbReference>
<sequence length="183" mass="20770">MSNYNKYVHEAEDEPIETIIRVAEPIDAKAILGLLRHVGKDTPYLSVGPEGANMTVDQQVELITRYNESDNNIMLVAESDDQIVGMATVAVIDNNRQSHVAEVGVSIIKEYWGYGIGSILTEEMIQFASYADIKVLTLEVVTKNIRAIKLYEKYGFEIVGTLSKRLRNDFHYYDTYVMERLID</sequence>
<dbReference type="OrthoDB" id="948250at2"/>
<proteinExistence type="predicted"/>
<gene>
    <name evidence="1" type="ORF">FEZ33_03970</name>
</gene>
<dbReference type="Pfam" id="PF00583">
    <property type="entry name" value="Acetyltransf_1"/>
    <property type="match status" value="1"/>
</dbReference>
<dbReference type="InterPro" id="IPR000182">
    <property type="entry name" value="GNAT_dom"/>
</dbReference>
<organism evidence="1 2">
    <name type="scientific">Ruoffia tabacinasalis</name>
    <dbReference type="NCBI Taxonomy" id="87458"/>
    <lineage>
        <taxon>Bacteria</taxon>
        <taxon>Bacillati</taxon>
        <taxon>Bacillota</taxon>
        <taxon>Bacilli</taxon>
        <taxon>Lactobacillales</taxon>
        <taxon>Aerococcaceae</taxon>
        <taxon>Ruoffia</taxon>
    </lineage>
</organism>
<evidence type="ECO:0000313" key="1">
    <source>
        <dbReference type="EMBL" id="TLQ41846.1"/>
    </source>
</evidence>
<dbReference type="SUPFAM" id="SSF55729">
    <property type="entry name" value="Acyl-CoA N-acyltransferases (Nat)"/>
    <property type="match status" value="1"/>
</dbReference>
<dbReference type="AlphaFoldDB" id="A0A5R9DX10"/>
<comment type="caution">
    <text evidence="1">The sequence shown here is derived from an EMBL/GenBank/DDBJ whole genome shotgun (WGS) entry which is preliminary data.</text>
</comment>
<dbReference type="Proteomes" id="UP000306420">
    <property type="component" value="Unassembled WGS sequence"/>
</dbReference>
<protein>
    <submittedName>
        <fullName evidence="1">GNAT family N-acetyltransferase</fullName>
    </submittedName>
</protein>
<keyword evidence="1" id="KW-0808">Transferase</keyword>